<keyword evidence="7 9" id="KW-0067">ATP-binding</keyword>
<dbReference type="InterPro" id="IPR018078">
    <property type="entry name" value="DNA-binding_RecF_CS"/>
</dbReference>
<keyword evidence="4 9" id="KW-0963">Cytoplasm</keyword>
<dbReference type="Pfam" id="PF02463">
    <property type="entry name" value="SMC_N"/>
    <property type="match status" value="1"/>
</dbReference>
<dbReference type="NCBIfam" id="TIGR00611">
    <property type="entry name" value="recf"/>
    <property type="match status" value="1"/>
</dbReference>
<dbReference type="InterPro" id="IPR027417">
    <property type="entry name" value="P-loop_NTPase"/>
</dbReference>
<comment type="function">
    <text evidence="9 10">The RecF protein is involved in DNA metabolism; it is required for DNA replication and normal SOS inducibility. RecF binds preferentially to single-stranded, linear DNA. It also seems to bind ATP.</text>
</comment>
<name>A0ABV7VPH8_9PROT</name>
<dbReference type="InterPro" id="IPR003593">
    <property type="entry name" value="AAA+_ATPase"/>
</dbReference>
<comment type="similarity">
    <text evidence="2 9 10">Belongs to the RecF family.</text>
</comment>
<keyword evidence="8 9" id="KW-0238">DNA-binding</keyword>
<dbReference type="SMART" id="SM00382">
    <property type="entry name" value="AAA"/>
    <property type="match status" value="1"/>
</dbReference>
<evidence type="ECO:0000256" key="3">
    <source>
        <dbReference type="ARBA" id="ARBA00020170"/>
    </source>
</evidence>
<gene>
    <name evidence="9 12" type="primary">recF</name>
    <name evidence="12" type="ORF">ACFOOQ_20915</name>
</gene>
<keyword evidence="5 9" id="KW-0235">DNA replication</keyword>
<protein>
    <recommendedName>
        <fullName evidence="3 9">DNA replication and repair protein RecF</fullName>
    </recommendedName>
</protein>
<evidence type="ECO:0000259" key="11">
    <source>
        <dbReference type="SMART" id="SM00382"/>
    </source>
</evidence>
<dbReference type="HAMAP" id="MF_00365">
    <property type="entry name" value="RecF"/>
    <property type="match status" value="1"/>
</dbReference>
<dbReference type="PROSITE" id="PS00618">
    <property type="entry name" value="RECF_2"/>
    <property type="match status" value="1"/>
</dbReference>
<evidence type="ECO:0000256" key="10">
    <source>
        <dbReference type="RuleBase" id="RU000578"/>
    </source>
</evidence>
<evidence type="ECO:0000256" key="5">
    <source>
        <dbReference type="ARBA" id="ARBA00022705"/>
    </source>
</evidence>
<evidence type="ECO:0000313" key="12">
    <source>
        <dbReference type="EMBL" id="MFC3678028.1"/>
    </source>
</evidence>
<keyword evidence="9 10" id="KW-0234">DNA repair</keyword>
<evidence type="ECO:0000256" key="1">
    <source>
        <dbReference type="ARBA" id="ARBA00004496"/>
    </source>
</evidence>
<evidence type="ECO:0000256" key="2">
    <source>
        <dbReference type="ARBA" id="ARBA00008016"/>
    </source>
</evidence>
<evidence type="ECO:0000256" key="8">
    <source>
        <dbReference type="ARBA" id="ARBA00023125"/>
    </source>
</evidence>
<feature type="domain" description="AAA+ ATPase" evidence="11">
    <location>
        <begin position="46"/>
        <end position="397"/>
    </location>
</feature>
<dbReference type="Proteomes" id="UP001595711">
    <property type="component" value="Unassembled WGS sequence"/>
</dbReference>
<dbReference type="SUPFAM" id="SSF52540">
    <property type="entry name" value="P-loop containing nucleoside triphosphate hydrolases"/>
    <property type="match status" value="1"/>
</dbReference>
<dbReference type="Gene3D" id="3.40.50.300">
    <property type="entry name" value="P-loop containing nucleotide triphosphate hydrolases"/>
    <property type="match status" value="1"/>
</dbReference>
<keyword evidence="9 10" id="KW-0227">DNA damage</keyword>
<keyword evidence="6 9" id="KW-0547">Nucleotide-binding</keyword>
<comment type="caution">
    <text evidence="12">The sequence shown here is derived from an EMBL/GenBank/DDBJ whole genome shotgun (WGS) entry which is preliminary data.</text>
</comment>
<dbReference type="InterPro" id="IPR003395">
    <property type="entry name" value="RecF/RecN/SMC_N"/>
</dbReference>
<dbReference type="Gene3D" id="1.20.1050.90">
    <property type="entry name" value="RecF/RecN/SMC, N-terminal domain"/>
    <property type="match status" value="1"/>
</dbReference>
<accession>A0ABV7VPH8</accession>
<evidence type="ECO:0000313" key="13">
    <source>
        <dbReference type="Proteomes" id="UP001595711"/>
    </source>
</evidence>
<comment type="subcellular location">
    <subcellularLocation>
        <location evidence="1 9 10">Cytoplasm</location>
    </subcellularLocation>
</comment>
<proteinExistence type="inferred from homology"/>
<evidence type="ECO:0000256" key="9">
    <source>
        <dbReference type="HAMAP-Rule" id="MF_00365"/>
    </source>
</evidence>
<evidence type="ECO:0000256" key="4">
    <source>
        <dbReference type="ARBA" id="ARBA00022490"/>
    </source>
</evidence>
<dbReference type="PANTHER" id="PTHR32182">
    <property type="entry name" value="DNA REPLICATION AND REPAIR PROTEIN RECF"/>
    <property type="match status" value="1"/>
</dbReference>
<dbReference type="EMBL" id="JBHRYJ010000006">
    <property type="protein sequence ID" value="MFC3678028.1"/>
    <property type="molecule type" value="Genomic_DNA"/>
</dbReference>
<dbReference type="RefSeq" id="WP_379729666.1">
    <property type="nucleotide sequence ID" value="NZ_JBHRYJ010000006.1"/>
</dbReference>
<feature type="binding site" evidence="9">
    <location>
        <begin position="54"/>
        <end position="61"/>
    </location>
    <ligand>
        <name>ATP</name>
        <dbReference type="ChEBI" id="CHEBI:30616"/>
    </ligand>
</feature>
<evidence type="ECO:0000256" key="7">
    <source>
        <dbReference type="ARBA" id="ARBA00022840"/>
    </source>
</evidence>
<reference evidence="13" key="1">
    <citation type="journal article" date="2019" name="Int. J. Syst. Evol. Microbiol.">
        <title>The Global Catalogue of Microorganisms (GCM) 10K type strain sequencing project: providing services to taxonomists for standard genome sequencing and annotation.</title>
        <authorList>
            <consortium name="The Broad Institute Genomics Platform"/>
            <consortium name="The Broad Institute Genome Sequencing Center for Infectious Disease"/>
            <person name="Wu L."/>
            <person name="Ma J."/>
        </authorList>
    </citation>
    <scope>NUCLEOTIDE SEQUENCE [LARGE SCALE GENOMIC DNA]</scope>
    <source>
        <strain evidence="13">KCTC 42182</strain>
    </source>
</reference>
<dbReference type="InterPro" id="IPR042174">
    <property type="entry name" value="RecF_2"/>
</dbReference>
<organism evidence="12 13">
    <name type="scientific">Ferrovibrio xuzhouensis</name>
    <dbReference type="NCBI Taxonomy" id="1576914"/>
    <lineage>
        <taxon>Bacteria</taxon>
        <taxon>Pseudomonadati</taxon>
        <taxon>Pseudomonadota</taxon>
        <taxon>Alphaproteobacteria</taxon>
        <taxon>Rhodospirillales</taxon>
        <taxon>Rhodospirillaceae</taxon>
        <taxon>Ferrovibrio</taxon>
    </lineage>
</organism>
<dbReference type="InterPro" id="IPR001238">
    <property type="entry name" value="DNA-binding_RecF"/>
</dbReference>
<evidence type="ECO:0000256" key="6">
    <source>
        <dbReference type="ARBA" id="ARBA00022741"/>
    </source>
</evidence>
<sequence length="406" mass="43087">MSSAALVAKIEQDSAAERAAGGPGTAVLALSLRDFRNYTALQLQLTGAPVVLTGANGAGKTNILEALSFLSPGRGLRRAKLSEVTRHDGGTRWAVHAEIAAFVGAISVGTGLAEPAGEDEGGERRVVRLNGEAAPSANGLSEYLDVVWLTPQMDRLFVEGVSTRRRFMDRLVYGLDGGHARQVAAYERAMRERNRLLKAGIGKTAGADPVWLDALESQMAEHGIAVAAARRDGLARIEAAMALAAGPFPAARLNAQGGVEAWLAEMPALAAEERFRRLLAERRGYDREAGAAAEGPHRSDMAVWHAGKGQAAEQCSTGEQKALLIAITLANARLIRARRQAAPLMLLDEVSAHLDARRREALYDELLVLGGQVWLTGTDESLFAGLAGRAQFFGVADGVVTPPLVH</sequence>
<dbReference type="PANTHER" id="PTHR32182:SF0">
    <property type="entry name" value="DNA REPLICATION AND REPAIR PROTEIN RECF"/>
    <property type="match status" value="1"/>
</dbReference>
<keyword evidence="9 10" id="KW-0742">SOS response</keyword>
<keyword evidence="13" id="KW-1185">Reference proteome</keyword>